<dbReference type="EC" id="2.8.1.7" evidence="3"/>
<dbReference type="InterPro" id="IPR015422">
    <property type="entry name" value="PyrdxlP-dep_Trfase_small"/>
</dbReference>
<evidence type="ECO:0000313" key="4">
    <source>
        <dbReference type="Proteomes" id="UP000322699"/>
    </source>
</evidence>
<keyword evidence="1" id="KW-0663">Pyridoxal phosphate</keyword>
<keyword evidence="3" id="KW-0808">Transferase</keyword>
<dbReference type="PANTHER" id="PTHR43586:SF4">
    <property type="entry name" value="ISOPENICILLIN N EPIMERASE"/>
    <property type="match status" value="1"/>
</dbReference>
<dbReference type="PANTHER" id="PTHR43586">
    <property type="entry name" value="CYSTEINE DESULFURASE"/>
    <property type="match status" value="1"/>
</dbReference>
<dbReference type="RefSeq" id="WP_068260231.1">
    <property type="nucleotide sequence ID" value="NZ_LWSK01000014.1"/>
</dbReference>
<dbReference type="InterPro" id="IPR015421">
    <property type="entry name" value="PyrdxlP-dep_Trfase_major"/>
</dbReference>
<dbReference type="OrthoDB" id="9808002at2"/>
<feature type="domain" description="Aminotransferase class V" evidence="2">
    <location>
        <begin position="30"/>
        <end position="367"/>
    </location>
</feature>
<protein>
    <submittedName>
        <fullName evidence="3">Cysteine desulfurase</fullName>
        <ecNumber evidence="3">2.8.1.7</ecNumber>
    </submittedName>
</protein>
<gene>
    <name evidence="3" type="primary">sufS_2</name>
    <name evidence="3" type="ORF">LF1_04860</name>
</gene>
<dbReference type="Gene3D" id="3.40.640.10">
    <property type="entry name" value="Type I PLP-dependent aspartate aminotransferase-like (Major domain)"/>
    <property type="match status" value="1"/>
</dbReference>
<evidence type="ECO:0000256" key="1">
    <source>
        <dbReference type="ARBA" id="ARBA00022898"/>
    </source>
</evidence>
<keyword evidence="4" id="KW-1185">Reference proteome</keyword>
<dbReference type="Proteomes" id="UP000322699">
    <property type="component" value="Unassembled WGS sequence"/>
</dbReference>
<evidence type="ECO:0000259" key="2">
    <source>
        <dbReference type="Pfam" id="PF00266"/>
    </source>
</evidence>
<reference evidence="3 4" key="1">
    <citation type="submission" date="2019-08" db="EMBL/GenBank/DDBJ databases">
        <title>Deep-cultivation of Planctomycetes and their phenomic and genomic characterization uncovers novel biology.</title>
        <authorList>
            <person name="Wiegand S."/>
            <person name="Jogler M."/>
            <person name="Boedeker C."/>
            <person name="Pinto D."/>
            <person name="Vollmers J."/>
            <person name="Rivas-Marin E."/>
            <person name="Kohn T."/>
            <person name="Peeters S.H."/>
            <person name="Heuer A."/>
            <person name="Rast P."/>
            <person name="Oberbeckmann S."/>
            <person name="Bunk B."/>
            <person name="Jeske O."/>
            <person name="Meyerdierks A."/>
            <person name="Storesund J.E."/>
            <person name="Kallscheuer N."/>
            <person name="Luecker S."/>
            <person name="Lage O.M."/>
            <person name="Pohl T."/>
            <person name="Merkel B.J."/>
            <person name="Hornburger P."/>
            <person name="Mueller R.-W."/>
            <person name="Bruemmer F."/>
            <person name="Labrenz M."/>
            <person name="Spormann A.M."/>
            <person name="Op Den Camp H."/>
            <person name="Overmann J."/>
            <person name="Amann R."/>
            <person name="Jetten M.S.M."/>
            <person name="Mascher T."/>
            <person name="Medema M.H."/>
            <person name="Devos D.P."/>
            <person name="Kaster A.-K."/>
            <person name="Ovreas L."/>
            <person name="Rohde M."/>
            <person name="Galperin M.Y."/>
            <person name="Jogler C."/>
        </authorList>
    </citation>
    <scope>NUCLEOTIDE SEQUENCE [LARGE SCALE GENOMIC DNA]</scope>
    <source>
        <strain evidence="3 4">LF1</strain>
    </source>
</reference>
<sequence>MDEPIYLNHAGTSWPTPTCVSDAVVDAMRSHPAEWPSRFERAHAAVCRFFGVADSEQLLLTPGCTSSLVTAIASVDLPAGSRVLTSCWEHHAVYGPLQKLTEKGVAVDVVPASDESPMDLDALEQSLAAGEVGLVAVTAACNVTGDLLPIEAIIELAHRYDAMVLIDAAQIVGWVDLQLDELGADMVAFGGHKGLQAPWGIGGLYVAASARLKCATAQCSIIGRSIPDKNAGASGQQWGSRPGYCDVGSVDQFSLAGLAASLDRLGDTTRLHDLEVAREQARRLRETLSRNERVTLFGIEDGDRRLPTIAFAVADETSDQSAERLRQHGLIVGSGLQCSPVSHEALRTSETGLVRISAAVRQPESEIVIANERLAVFCSGSC</sequence>
<evidence type="ECO:0000313" key="3">
    <source>
        <dbReference type="EMBL" id="KAA1257995.1"/>
    </source>
</evidence>
<dbReference type="Pfam" id="PF00266">
    <property type="entry name" value="Aminotran_5"/>
    <property type="match status" value="1"/>
</dbReference>
<name>A0A5B1CDQ2_9BACT</name>
<accession>A0A5B1CDQ2</accession>
<dbReference type="AlphaFoldDB" id="A0A5B1CDQ2"/>
<dbReference type="Gene3D" id="3.90.1150.10">
    <property type="entry name" value="Aspartate Aminotransferase, domain 1"/>
    <property type="match status" value="1"/>
</dbReference>
<dbReference type="InterPro" id="IPR000192">
    <property type="entry name" value="Aminotrans_V_dom"/>
</dbReference>
<organism evidence="3 4">
    <name type="scientific">Rubripirellula obstinata</name>
    <dbReference type="NCBI Taxonomy" id="406547"/>
    <lineage>
        <taxon>Bacteria</taxon>
        <taxon>Pseudomonadati</taxon>
        <taxon>Planctomycetota</taxon>
        <taxon>Planctomycetia</taxon>
        <taxon>Pirellulales</taxon>
        <taxon>Pirellulaceae</taxon>
        <taxon>Rubripirellula</taxon>
    </lineage>
</organism>
<dbReference type="EMBL" id="VRLW01000001">
    <property type="protein sequence ID" value="KAA1257995.1"/>
    <property type="molecule type" value="Genomic_DNA"/>
</dbReference>
<comment type="caution">
    <text evidence="3">The sequence shown here is derived from an EMBL/GenBank/DDBJ whole genome shotgun (WGS) entry which is preliminary data.</text>
</comment>
<proteinExistence type="predicted"/>
<dbReference type="InterPro" id="IPR015424">
    <property type="entry name" value="PyrdxlP-dep_Trfase"/>
</dbReference>
<dbReference type="SUPFAM" id="SSF53383">
    <property type="entry name" value="PLP-dependent transferases"/>
    <property type="match status" value="1"/>
</dbReference>
<dbReference type="GO" id="GO:0031071">
    <property type="term" value="F:cysteine desulfurase activity"/>
    <property type="evidence" value="ECO:0007669"/>
    <property type="project" value="UniProtKB-EC"/>
</dbReference>